<dbReference type="PROSITE" id="PS50983">
    <property type="entry name" value="FE_B12_PBP"/>
    <property type="match status" value="1"/>
</dbReference>
<reference evidence="6" key="1">
    <citation type="journal article" date="2019" name="Int. J. Syst. Evol. Microbiol.">
        <title>The Global Catalogue of Microorganisms (GCM) 10K type strain sequencing project: providing services to taxonomists for standard genome sequencing and annotation.</title>
        <authorList>
            <consortium name="The Broad Institute Genomics Platform"/>
            <consortium name="The Broad Institute Genome Sequencing Center for Infectious Disease"/>
            <person name="Wu L."/>
            <person name="Ma J."/>
        </authorList>
    </citation>
    <scope>NUCLEOTIDE SEQUENCE [LARGE SCALE GENOMIC DNA]</scope>
    <source>
        <strain evidence="6">DT28</strain>
    </source>
</reference>
<protein>
    <submittedName>
        <fullName evidence="5">Cobalamin-binding protein</fullName>
    </submittedName>
</protein>
<dbReference type="CDD" id="cd01144">
    <property type="entry name" value="BtuF"/>
    <property type="match status" value="1"/>
</dbReference>
<evidence type="ECO:0000313" key="6">
    <source>
        <dbReference type="Proteomes" id="UP001595962"/>
    </source>
</evidence>
<dbReference type="InterPro" id="IPR054828">
    <property type="entry name" value="Vit_B12_bind_prot"/>
</dbReference>
<feature type="domain" description="Fe/B12 periplasmic-binding" evidence="4">
    <location>
        <begin position="21"/>
        <end position="269"/>
    </location>
</feature>
<comment type="caution">
    <text evidence="5">The sequence shown here is derived from an EMBL/GenBank/DDBJ whole genome shotgun (WGS) entry which is preliminary data.</text>
</comment>
<proteinExistence type="predicted"/>
<name>A0ABV9JK54_9GAMM</name>
<sequence>MRTFICLAALLAFQVQAQAQRIVALSPHLVEQLYSIGAGDSLVAATEHADYPAAAKQLPRVGNYMQLNVEQILLLKPDLVLAWTDGNPAADISRLRALGLNLVESNPRQLDDIAKELRLLGQLTGHTEQAGQQADAFEQQLATLRARYQQQSKVRVFYELWADPLSTVANQAWPQQQLALCGAENPFANATGDYPTVGLEQVLVSQPQLIIQPNSAEEKRSLFDWSRWKELPAVKYQQFSTPNSDLLHRTTTRMLSGTEQLCQDIDKARKFYQTH</sequence>
<dbReference type="Proteomes" id="UP001595962">
    <property type="component" value="Unassembled WGS sequence"/>
</dbReference>
<evidence type="ECO:0000256" key="3">
    <source>
        <dbReference type="SAM" id="SignalP"/>
    </source>
</evidence>
<evidence type="ECO:0000259" key="4">
    <source>
        <dbReference type="PROSITE" id="PS50983"/>
    </source>
</evidence>
<dbReference type="PANTHER" id="PTHR30535">
    <property type="entry name" value="VITAMIN B12-BINDING PROTEIN"/>
    <property type="match status" value="1"/>
</dbReference>
<organism evidence="5 6">
    <name type="scientific">Rheinheimera marina</name>
    <dbReference type="NCBI Taxonomy" id="1774958"/>
    <lineage>
        <taxon>Bacteria</taxon>
        <taxon>Pseudomonadati</taxon>
        <taxon>Pseudomonadota</taxon>
        <taxon>Gammaproteobacteria</taxon>
        <taxon>Chromatiales</taxon>
        <taxon>Chromatiaceae</taxon>
        <taxon>Rheinheimera</taxon>
    </lineage>
</organism>
<dbReference type="InterPro" id="IPR002491">
    <property type="entry name" value="ABC_transptr_periplasmic_BD"/>
</dbReference>
<feature type="chain" id="PRO_5045456487" evidence="3">
    <location>
        <begin position="20"/>
        <end position="275"/>
    </location>
</feature>
<evidence type="ECO:0000313" key="5">
    <source>
        <dbReference type="EMBL" id="MFC4654620.1"/>
    </source>
</evidence>
<dbReference type="SUPFAM" id="SSF53807">
    <property type="entry name" value="Helical backbone' metal receptor"/>
    <property type="match status" value="1"/>
</dbReference>
<dbReference type="RefSeq" id="WP_377332631.1">
    <property type="nucleotide sequence ID" value="NZ_JBHSGB010000006.1"/>
</dbReference>
<gene>
    <name evidence="5" type="ORF">ACFO3I_06255</name>
</gene>
<dbReference type="InterPro" id="IPR050902">
    <property type="entry name" value="ABC_Transporter_SBP"/>
</dbReference>
<feature type="coiled-coil region" evidence="2">
    <location>
        <begin position="127"/>
        <end position="154"/>
    </location>
</feature>
<evidence type="ECO:0000256" key="2">
    <source>
        <dbReference type="SAM" id="Coils"/>
    </source>
</evidence>
<dbReference type="Pfam" id="PF01497">
    <property type="entry name" value="Peripla_BP_2"/>
    <property type="match status" value="1"/>
</dbReference>
<dbReference type="PANTHER" id="PTHR30535:SF34">
    <property type="entry name" value="MOLYBDATE-BINDING PROTEIN MOLA"/>
    <property type="match status" value="1"/>
</dbReference>
<evidence type="ECO:0000256" key="1">
    <source>
        <dbReference type="ARBA" id="ARBA00022729"/>
    </source>
</evidence>
<dbReference type="EMBL" id="JBHSGB010000006">
    <property type="protein sequence ID" value="MFC4654620.1"/>
    <property type="molecule type" value="Genomic_DNA"/>
</dbReference>
<dbReference type="NCBIfam" id="NF038402">
    <property type="entry name" value="TroA_like"/>
    <property type="match status" value="1"/>
</dbReference>
<keyword evidence="6" id="KW-1185">Reference proteome</keyword>
<feature type="signal peptide" evidence="3">
    <location>
        <begin position="1"/>
        <end position="19"/>
    </location>
</feature>
<accession>A0ABV9JK54</accession>
<keyword evidence="1 3" id="KW-0732">Signal</keyword>
<keyword evidence="2" id="KW-0175">Coiled coil</keyword>
<dbReference type="Gene3D" id="3.40.50.1980">
    <property type="entry name" value="Nitrogenase molybdenum iron protein domain"/>
    <property type="match status" value="2"/>
</dbReference>